<keyword evidence="3" id="KW-1185">Reference proteome</keyword>
<name>A0A4Z2EZR2_9TELE</name>
<organism evidence="2 3">
    <name type="scientific">Liparis tanakae</name>
    <name type="common">Tanaka's snailfish</name>
    <dbReference type="NCBI Taxonomy" id="230148"/>
    <lineage>
        <taxon>Eukaryota</taxon>
        <taxon>Metazoa</taxon>
        <taxon>Chordata</taxon>
        <taxon>Craniata</taxon>
        <taxon>Vertebrata</taxon>
        <taxon>Euteleostomi</taxon>
        <taxon>Actinopterygii</taxon>
        <taxon>Neopterygii</taxon>
        <taxon>Teleostei</taxon>
        <taxon>Neoteleostei</taxon>
        <taxon>Acanthomorphata</taxon>
        <taxon>Eupercaria</taxon>
        <taxon>Perciformes</taxon>
        <taxon>Cottioidei</taxon>
        <taxon>Cottales</taxon>
        <taxon>Liparidae</taxon>
        <taxon>Liparis</taxon>
    </lineage>
</organism>
<reference evidence="2 3" key="1">
    <citation type="submission" date="2019-03" db="EMBL/GenBank/DDBJ databases">
        <title>First draft genome of Liparis tanakae, snailfish: a comprehensive survey of snailfish specific genes.</title>
        <authorList>
            <person name="Kim W."/>
            <person name="Song I."/>
            <person name="Jeong J.-H."/>
            <person name="Kim D."/>
            <person name="Kim S."/>
            <person name="Ryu S."/>
            <person name="Song J.Y."/>
            <person name="Lee S.K."/>
        </authorList>
    </citation>
    <scope>NUCLEOTIDE SEQUENCE [LARGE SCALE GENOMIC DNA]</scope>
    <source>
        <tissue evidence="2">Muscle</tissue>
    </source>
</reference>
<sequence>MKPSRTLAVDLLSKQRHLHLAGGQGGVHVDQQSLLGKNIGALFFGGLDEHLRDVPCSFGKPALRCPENPRLGAEDIRSDVLSTGGKKELDERRREESVRRECIR</sequence>
<evidence type="ECO:0000256" key="1">
    <source>
        <dbReference type="SAM" id="MobiDB-lite"/>
    </source>
</evidence>
<protein>
    <submittedName>
        <fullName evidence="2">Uncharacterized protein</fullName>
    </submittedName>
</protein>
<dbReference type="EMBL" id="SRLO01001961">
    <property type="protein sequence ID" value="TNN34447.1"/>
    <property type="molecule type" value="Genomic_DNA"/>
</dbReference>
<accession>A0A4Z2EZR2</accession>
<proteinExistence type="predicted"/>
<dbReference type="Proteomes" id="UP000314294">
    <property type="component" value="Unassembled WGS sequence"/>
</dbReference>
<feature type="compositionally biased region" description="Basic and acidic residues" evidence="1">
    <location>
        <begin position="85"/>
        <end position="104"/>
    </location>
</feature>
<evidence type="ECO:0000313" key="3">
    <source>
        <dbReference type="Proteomes" id="UP000314294"/>
    </source>
</evidence>
<gene>
    <name evidence="2" type="ORF">EYF80_055394</name>
</gene>
<feature type="region of interest" description="Disordered" evidence="1">
    <location>
        <begin position="82"/>
        <end position="104"/>
    </location>
</feature>
<comment type="caution">
    <text evidence="2">The sequence shown here is derived from an EMBL/GenBank/DDBJ whole genome shotgun (WGS) entry which is preliminary data.</text>
</comment>
<dbReference type="AlphaFoldDB" id="A0A4Z2EZR2"/>
<evidence type="ECO:0000313" key="2">
    <source>
        <dbReference type="EMBL" id="TNN34447.1"/>
    </source>
</evidence>